<gene>
    <name evidence="8" type="ORF">GCM10011444_01900</name>
</gene>
<dbReference type="PANTHER" id="PTHR47739">
    <property type="entry name" value="TRNA1(VAL) (ADENINE(37)-N6)-METHYLTRANSFERASE"/>
    <property type="match status" value="1"/>
</dbReference>
<dbReference type="SUPFAM" id="SSF53335">
    <property type="entry name" value="S-adenosyl-L-methionine-dependent methyltransferases"/>
    <property type="match status" value="1"/>
</dbReference>
<evidence type="ECO:0000256" key="6">
    <source>
        <dbReference type="HAMAP-Rule" id="MF_01872"/>
    </source>
</evidence>
<dbReference type="PROSITE" id="PS01131">
    <property type="entry name" value="RRNA_A_DIMETH"/>
    <property type="match status" value="1"/>
</dbReference>
<evidence type="ECO:0000256" key="3">
    <source>
        <dbReference type="ARBA" id="ARBA00022679"/>
    </source>
</evidence>
<comment type="function">
    <text evidence="6">Specifically methylates the adenine in position 37 of tRNA(1)(Val) (anticodon cmo5UAC).</text>
</comment>
<comment type="catalytic activity">
    <reaction evidence="6">
        <text>adenosine(37) in tRNA1(Val) + S-adenosyl-L-methionine = N(6)-methyladenosine(37) in tRNA1(Val) + S-adenosyl-L-homocysteine + H(+)</text>
        <dbReference type="Rhea" id="RHEA:43160"/>
        <dbReference type="Rhea" id="RHEA-COMP:10369"/>
        <dbReference type="Rhea" id="RHEA-COMP:10370"/>
        <dbReference type="ChEBI" id="CHEBI:15378"/>
        <dbReference type="ChEBI" id="CHEBI:57856"/>
        <dbReference type="ChEBI" id="CHEBI:59789"/>
        <dbReference type="ChEBI" id="CHEBI:74411"/>
        <dbReference type="ChEBI" id="CHEBI:74449"/>
        <dbReference type="EC" id="2.1.1.223"/>
    </reaction>
</comment>
<dbReference type="InterPro" id="IPR050210">
    <property type="entry name" value="tRNA_Adenine-N(6)_MTase"/>
</dbReference>
<evidence type="ECO:0000313" key="9">
    <source>
        <dbReference type="Proteomes" id="UP000624701"/>
    </source>
</evidence>
<dbReference type="InterPro" id="IPR002052">
    <property type="entry name" value="DNA_methylase_N6_adenine_CS"/>
</dbReference>
<dbReference type="InterPro" id="IPR020596">
    <property type="entry name" value="rRNA_Ade_Mease_Trfase_CS"/>
</dbReference>
<comment type="similarity">
    <text evidence="6">Belongs to the methyltransferase superfamily. tRNA (adenine-N(6)-)-methyltransferase family.</text>
</comment>
<keyword evidence="4 6" id="KW-0949">S-adenosyl-L-methionine</keyword>
<dbReference type="PANTHER" id="PTHR47739:SF1">
    <property type="entry name" value="TRNA1(VAL) (ADENINE(37)-N6)-METHYLTRANSFERASE"/>
    <property type="match status" value="1"/>
</dbReference>
<evidence type="ECO:0000256" key="5">
    <source>
        <dbReference type="ARBA" id="ARBA00022694"/>
    </source>
</evidence>
<accession>A0ABQ2BTU7</accession>
<feature type="domain" description="Methyltransferase small" evidence="7">
    <location>
        <begin position="41"/>
        <end position="132"/>
    </location>
</feature>
<dbReference type="Pfam" id="PF05175">
    <property type="entry name" value="MTS"/>
    <property type="match status" value="1"/>
</dbReference>
<dbReference type="InterPro" id="IPR022882">
    <property type="entry name" value="tRNA_adenine-N6_MeTrfase"/>
</dbReference>
<name>A0ABQ2BTU7_9FLAO</name>
<keyword evidence="2 6" id="KW-0489">Methyltransferase</keyword>
<sequence>MSSKPFKFKEFTVNQDRCAMKIGTDGVLLGAWTSIENRPFSVLDIGTGTGILSLMLAQRSNAQLIEAIEIDADAFEQCADNFENSPWGDRLFCYHASLLEYVEEVDDKYDTIICNPPFYSENYKTETISRDLARFTDAMPFEHLIYAASQLLSISGLFSVIIPYKEEKDFIKLASKVNLFPKRILHVRGNPEADIKRSLIEFSFQNTTIETSELIIENGRHNYTEGYINLTKDFYLKM</sequence>
<keyword evidence="9" id="KW-1185">Reference proteome</keyword>
<comment type="caution">
    <text evidence="8">The sequence shown here is derived from an EMBL/GenBank/DDBJ whole genome shotgun (WGS) entry which is preliminary data.</text>
</comment>
<keyword evidence="1 6" id="KW-0963">Cytoplasm</keyword>
<dbReference type="EMBL" id="BMDQ01000001">
    <property type="protein sequence ID" value="GGI55881.1"/>
    <property type="molecule type" value="Genomic_DNA"/>
</dbReference>
<dbReference type="EC" id="2.1.1.223" evidence="6"/>
<dbReference type="InterPro" id="IPR007848">
    <property type="entry name" value="Small_mtfrase_dom"/>
</dbReference>
<keyword evidence="5 6" id="KW-0819">tRNA processing</keyword>
<evidence type="ECO:0000256" key="1">
    <source>
        <dbReference type="ARBA" id="ARBA00022490"/>
    </source>
</evidence>
<dbReference type="PROSITE" id="PS00092">
    <property type="entry name" value="N6_MTASE"/>
    <property type="match status" value="1"/>
</dbReference>
<dbReference type="HAMAP" id="MF_01872">
    <property type="entry name" value="tRNA_methyltr_YfiC"/>
    <property type="match status" value="1"/>
</dbReference>
<evidence type="ECO:0000256" key="2">
    <source>
        <dbReference type="ARBA" id="ARBA00022603"/>
    </source>
</evidence>
<evidence type="ECO:0000256" key="4">
    <source>
        <dbReference type="ARBA" id="ARBA00022691"/>
    </source>
</evidence>
<organism evidence="8 9">
    <name type="scientific">Winogradskyella haliclonae</name>
    <dbReference type="NCBI Taxonomy" id="2048558"/>
    <lineage>
        <taxon>Bacteria</taxon>
        <taxon>Pseudomonadati</taxon>
        <taxon>Bacteroidota</taxon>
        <taxon>Flavobacteriia</taxon>
        <taxon>Flavobacteriales</taxon>
        <taxon>Flavobacteriaceae</taxon>
        <taxon>Winogradskyella</taxon>
    </lineage>
</organism>
<evidence type="ECO:0000313" key="8">
    <source>
        <dbReference type="EMBL" id="GGI55881.1"/>
    </source>
</evidence>
<proteinExistence type="inferred from homology"/>
<reference evidence="9" key="1">
    <citation type="journal article" date="2019" name="Int. J. Syst. Evol. Microbiol.">
        <title>The Global Catalogue of Microorganisms (GCM) 10K type strain sequencing project: providing services to taxonomists for standard genome sequencing and annotation.</title>
        <authorList>
            <consortium name="The Broad Institute Genomics Platform"/>
            <consortium name="The Broad Institute Genome Sequencing Center for Infectious Disease"/>
            <person name="Wu L."/>
            <person name="Ma J."/>
        </authorList>
    </citation>
    <scope>NUCLEOTIDE SEQUENCE [LARGE SCALE GENOMIC DNA]</scope>
    <source>
        <strain evidence="9">CCM 8681</strain>
    </source>
</reference>
<dbReference type="Gene3D" id="3.40.50.150">
    <property type="entry name" value="Vaccinia Virus protein VP39"/>
    <property type="match status" value="1"/>
</dbReference>
<comment type="subcellular location">
    <subcellularLocation>
        <location evidence="6">Cytoplasm</location>
    </subcellularLocation>
</comment>
<dbReference type="InterPro" id="IPR029063">
    <property type="entry name" value="SAM-dependent_MTases_sf"/>
</dbReference>
<protein>
    <recommendedName>
        <fullName evidence="6">tRNA1(Val) (adenine(37)-N6)-methyltransferase</fullName>
        <ecNumber evidence="6">2.1.1.223</ecNumber>
    </recommendedName>
    <alternativeName>
        <fullName evidence="6">tRNA m6A37 methyltransferase</fullName>
    </alternativeName>
</protein>
<dbReference type="Proteomes" id="UP000624701">
    <property type="component" value="Unassembled WGS sequence"/>
</dbReference>
<keyword evidence="3 6" id="KW-0808">Transferase</keyword>
<evidence type="ECO:0000259" key="7">
    <source>
        <dbReference type="Pfam" id="PF05175"/>
    </source>
</evidence>
<dbReference type="CDD" id="cd02440">
    <property type="entry name" value="AdoMet_MTases"/>
    <property type="match status" value="1"/>
</dbReference>